<evidence type="ECO:0000313" key="4">
    <source>
        <dbReference type="EMBL" id="JAE05349.1"/>
    </source>
</evidence>
<protein>
    <recommendedName>
        <fullName evidence="5">WAT1-related protein</fullName>
    </recommendedName>
</protein>
<keyword evidence="3" id="KW-0732">Signal</keyword>
<sequence>MFTLLCTVVTTVLAAVVLGEELHAGSVIGAVAIVAGLYVVVLWSKAEDARRGTMPAPSEALAKAAAGSDGQQLDVENSALAAPLLADSPSEQEDPK</sequence>
<feature type="transmembrane region" description="Helical" evidence="2">
    <location>
        <begin position="24"/>
        <end position="44"/>
    </location>
</feature>
<accession>A0A0A9F297</accession>
<dbReference type="EMBL" id="GBRH01192547">
    <property type="protein sequence ID" value="JAE05349.1"/>
    <property type="molecule type" value="Transcribed_RNA"/>
</dbReference>
<dbReference type="SUPFAM" id="SSF103481">
    <property type="entry name" value="Multidrug resistance efflux transporter EmrE"/>
    <property type="match status" value="1"/>
</dbReference>
<evidence type="ECO:0008006" key="5">
    <source>
        <dbReference type="Google" id="ProtNLM"/>
    </source>
</evidence>
<dbReference type="InterPro" id="IPR037185">
    <property type="entry name" value="EmrE-like"/>
</dbReference>
<comment type="subcellular location">
    <subcellularLocation>
        <location evidence="1">Membrane</location>
        <topology evidence="1">Multi-pass membrane protein</topology>
    </subcellularLocation>
</comment>
<proteinExistence type="predicted"/>
<keyword evidence="2" id="KW-0472">Membrane</keyword>
<organism evidence="4">
    <name type="scientific">Arundo donax</name>
    <name type="common">Giant reed</name>
    <name type="synonym">Donax arundinaceus</name>
    <dbReference type="NCBI Taxonomy" id="35708"/>
    <lineage>
        <taxon>Eukaryota</taxon>
        <taxon>Viridiplantae</taxon>
        <taxon>Streptophyta</taxon>
        <taxon>Embryophyta</taxon>
        <taxon>Tracheophyta</taxon>
        <taxon>Spermatophyta</taxon>
        <taxon>Magnoliopsida</taxon>
        <taxon>Liliopsida</taxon>
        <taxon>Poales</taxon>
        <taxon>Poaceae</taxon>
        <taxon>PACMAD clade</taxon>
        <taxon>Arundinoideae</taxon>
        <taxon>Arundineae</taxon>
        <taxon>Arundo</taxon>
    </lineage>
</organism>
<name>A0A0A9F297_ARUDO</name>
<dbReference type="AlphaFoldDB" id="A0A0A9F297"/>
<evidence type="ECO:0000256" key="1">
    <source>
        <dbReference type="ARBA" id="ARBA00004141"/>
    </source>
</evidence>
<reference evidence="4" key="1">
    <citation type="submission" date="2014-09" db="EMBL/GenBank/DDBJ databases">
        <authorList>
            <person name="Magalhaes I.L.F."/>
            <person name="Oliveira U."/>
            <person name="Santos F.R."/>
            <person name="Vidigal T.H.D.A."/>
            <person name="Brescovit A.D."/>
            <person name="Santos A.J."/>
        </authorList>
    </citation>
    <scope>NUCLEOTIDE SEQUENCE</scope>
    <source>
        <tissue evidence="4">Shoot tissue taken approximately 20 cm above the soil surface</tissue>
    </source>
</reference>
<keyword evidence="2" id="KW-1133">Transmembrane helix</keyword>
<feature type="signal peptide" evidence="3">
    <location>
        <begin position="1"/>
        <end position="19"/>
    </location>
</feature>
<keyword evidence="2" id="KW-0812">Transmembrane</keyword>
<feature type="chain" id="PRO_5002062040" description="WAT1-related protein" evidence="3">
    <location>
        <begin position="20"/>
        <end position="96"/>
    </location>
</feature>
<evidence type="ECO:0000256" key="2">
    <source>
        <dbReference type="SAM" id="Phobius"/>
    </source>
</evidence>
<evidence type="ECO:0000256" key="3">
    <source>
        <dbReference type="SAM" id="SignalP"/>
    </source>
</evidence>
<reference evidence="4" key="2">
    <citation type="journal article" date="2015" name="Data Brief">
        <title>Shoot transcriptome of the giant reed, Arundo donax.</title>
        <authorList>
            <person name="Barrero R.A."/>
            <person name="Guerrero F.D."/>
            <person name="Moolhuijzen P."/>
            <person name="Goolsby J.A."/>
            <person name="Tidwell J."/>
            <person name="Bellgard S.E."/>
            <person name="Bellgard M.I."/>
        </authorList>
    </citation>
    <scope>NUCLEOTIDE SEQUENCE</scope>
    <source>
        <tissue evidence="4">Shoot tissue taken approximately 20 cm above the soil surface</tissue>
    </source>
</reference>